<keyword evidence="2" id="KW-0732">Signal</keyword>
<sequence>QPRNMEALVLLIGLYCIYTTSSSVEADTVLTCVNTTRPPDLHPDASSSVTQLSHSSGLGVLTTDQSDK</sequence>
<protein>
    <submittedName>
        <fullName evidence="3">Protein tyrosine phosphatase, receptor type, B</fullName>
    </submittedName>
</protein>
<gene>
    <name evidence="3" type="primary">PTPRB</name>
</gene>
<feature type="signal peptide" evidence="2">
    <location>
        <begin position="1"/>
        <end position="26"/>
    </location>
</feature>
<accession>A0A1A7X851</accession>
<feature type="non-terminal residue" evidence="3">
    <location>
        <position position="68"/>
    </location>
</feature>
<feature type="compositionally biased region" description="Polar residues" evidence="1">
    <location>
        <begin position="45"/>
        <end position="56"/>
    </location>
</feature>
<evidence type="ECO:0000256" key="2">
    <source>
        <dbReference type="SAM" id="SignalP"/>
    </source>
</evidence>
<reference evidence="3" key="2">
    <citation type="submission" date="2016-06" db="EMBL/GenBank/DDBJ databases">
        <title>The genome of a short-lived fish provides insights into sex chromosome evolution and the genetic control of aging.</title>
        <authorList>
            <person name="Reichwald K."/>
            <person name="Felder M."/>
            <person name="Petzold A."/>
            <person name="Koch P."/>
            <person name="Groth M."/>
            <person name="Platzer M."/>
        </authorList>
    </citation>
    <scope>NUCLEOTIDE SEQUENCE</scope>
    <source>
        <tissue evidence="3">Brain</tissue>
    </source>
</reference>
<name>A0A1A7X851_9TELE</name>
<organism evidence="3">
    <name type="scientific">Iconisemion striatum</name>
    <dbReference type="NCBI Taxonomy" id="60296"/>
    <lineage>
        <taxon>Eukaryota</taxon>
        <taxon>Metazoa</taxon>
        <taxon>Chordata</taxon>
        <taxon>Craniata</taxon>
        <taxon>Vertebrata</taxon>
        <taxon>Euteleostomi</taxon>
        <taxon>Actinopterygii</taxon>
        <taxon>Neopterygii</taxon>
        <taxon>Teleostei</taxon>
        <taxon>Neoteleostei</taxon>
        <taxon>Acanthomorphata</taxon>
        <taxon>Ovalentaria</taxon>
        <taxon>Atherinomorphae</taxon>
        <taxon>Cyprinodontiformes</taxon>
        <taxon>Nothobranchiidae</taxon>
        <taxon>Iconisemion</taxon>
    </lineage>
</organism>
<proteinExistence type="predicted"/>
<feature type="chain" id="PRO_5008362947" evidence="2">
    <location>
        <begin position="27"/>
        <end position="68"/>
    </location>
</feature>
<feature type="region of interest" description="Disordered" evidence="1">
    <location>
        <begin position="38"/>
        <end position="68"/>
    </location>
</feature>
<keyword evidence="3" id="KW-0675">Receptor</keyword>
<evidence type="ECO:0000313" key="3">
    <source>
        <dbReference type="EMBL" id="SBP14075.1"/>
    </source>
</evidence>
<evidence type="ECO:0000256" key="1">
    <source>
        <dbReference type="SAM" id="MobiDB-lite"/>
    </source>
</evidence>
<feature type="non-terminal residue" evidence="3">
    <location>
        <position position="1"/>
    </location>
</feature>
<dbReference type="EMBL" id="HADW01012675">
    <property type="protein sequence ID" value="SBP14075.1"/>
    <property type="molecule type" value="Transcribed_RNA"/>
</dbReference>
<dbReference type="AlphaFoldDB" id="A0A1A7X851"/>
<reference evidence="3" key="1">
    <citation type="submission" date="2016-05" db="EMBL/GenBank/DDBJ databases">
        <authorList>
            <person name="Lavstsen T."/>
            <person name="Jespersen J.S."/>
        </authorList>
    </citation>
    <scope>NUCLEOTIDE SEQUENCE</scope>
    <source>
        <tissue evidence="3">Brain</tissue>
    </source>
</reference>